<evidence type="ECO:0000313" key="2">
    <source>
        <dbReference type="Proteomes" id="UP001174909"/>
    </source>
</evidence>
<proteinExistence type="predicted"/>
<dbReference type="AlphaFoldDB" id="A0AA35U0T7"/>
<sequence>MALSEKEKWWLEEHLEELTEHLDPRETITRLRTLFPDLFDSKDEDEILLRHVTPLEQTGALVNLLKTRPTEALQAFHQVLSICQPSLASLLWPVSYSILWHCPSPQHAAMAAYLLKTFTDTDFLPPRQGGPDHLLRSSCGSGFGKEGTLVTLAFPSRPEHFPKMVSEMFKQTEQANLVILTGSCEPLGPGVSPGHAVVPLSAGDGEETVACSTALRVRDLQGRLEARLGSAVWLKEQSKVYSRCAYLDYCSAWLTRLYVEMTAGTKSSDWMERQGVTREQRGGVACPFPEWEMGELARHVLTRGRGWNVDHTSPLGISPNPELVSRVREKVGRYGSFPSPINPIPPTTPLFNPLSTTSDGVSSSYASHFFKTCSAQLATGTDWLACLGACHNTTSDTPELSTHTSVTMAMEIVQMLMSISVR</sequence>
<dbReference type="InterPro" id="IPR011029">
    <property type="entry name" value="DEATH-like_dom_sf"/>
</dbReference>
<accession>A0AA35U0T7</accession>
<gene>
    <name evidence="1" type="ORF">GBAR_LOCUS31581</name>
</gene>
<dbReference type="SUPFAM" id="SSF47986">
    <property type="entry name" value="DEATH domain"/>
    <property type="match status" value="1"/>
</dbReference>
<dbReference type="Proteomes" id="UP001174909">
    <property type="component" value="Unassembled WGS sequence"/>
</dbReference>
<protein>
    <submittedName>
        <fullName evidence="1">Uncharacterized protein</fullName>
    </submittedName>
</protein>
<name>A0AA35U0T7_GEOBA</name>
<evidence type="ECO:0000313" key="1">
    <source>
        <dbReference type="EMBL" id="CAI8058063.1"/>
    </source>
</evidence>
<keyword evidence="2" id="KW-1185">Reference proteome</keyword>
<dbReference type="EMBL" id="CASHTH010004488">
    <property type="protein sequence ID" value="CAI8058063.1"/>
    <property type="molecule type" value="Genomic_DNA"/>
</dbReference>
<comment type="caution">
    <text evidence="1">The sequence shown here is derived from an EMBL/GenBank/DDBJ whole genome shotgun (WGS) entry which is preliminary data.</text>
</comment>
<organism evidence="1 2">
    <name type="scientific">Geodia barretti</name>
    <name type="common">Barrett's horny sponge</name>
    <dbReference type="NCBI Taxonomy" id="519541"/>
    <lineage>
        <taxon>Eukaryota</taxon>
        <taxon>Metazoa</taxon>
        <taxon>Porifera</taxon>
        <taxon>Demospongiae</taxon>
        <taxon>Heteroscleromorpha</taxon>
        <taxon>Tetractinellida</taxon>
        <taxon>Astrophorina</taxon>
        <taxon>Geodiidae</taxon>
        <taxon>Geodia</taxon>
    </lineage>
</organism>
<dbReference type="CDD" id="cd01671">
    <property type="entry name" value="CARD"/>
    <property type="match status" value="1"/>
</dbReference>
<dbReference type="Gene3D" id="1.10.533.10">
    <property type="entry name" value="Death Domain, Fas"/>
    <property type="match status" value="1"/>
</dbReference>
<reference evidence="1" key="1">
    <citation type="submission" date="2023-03" db="EMBL/GenBank/DDBJ databases">
        <authorList>
            <person name="Steffen K."/>
            <person name="Cardenas P."/>
        </authorList>
    </citation>
    <scope>NUCLEOTIDE SEQUENCE</scope>
</reference>